<evidence type="ECO:0008006" key="5">
    <source>
        <dbReference type="Google" id="ProtNLM"/>
    </source>
</evidence>
<comment type="caution">
    <text evidence="3">The sequence shown here is derived from an EMBL/GenBank/DDBJ whole genome shotgun (WGS) entry which is preliminary data.</text>
</comment>
<reference evidence="3" key="1">
    <citation type="journal article" date="2022" name="Allergy">
        <title>Genome assembly and annotation of Periplaneta americana reveal a comprehensive cockroach allergen profile.</title>
        <authorList>
            <person name="Wang L."/>
            <person name="Xiong Q."/>
            <person name="Saelim N."/>
            <person name="Wang L."/>
            <person name="Nong W."/>
            <person name="Wan A.T."/>
            <person name="Shi M."/>
            <person name="Liu X."/>
            <person name="Cao Q."/>
            <person name="Hui J.H.L."/>
            <person name="Sookrung N."/>
            <person name="Leung T.F."/>
            <person name="Tungtrongchitr A."/>
            <person name="Tsui S.K.W."/>
        </authorList>
    </citation>
    <scope>NUCLEOTIDE SEQUENCE</scope>
    <source>
        <strain evidence="3">PWHHKU_190912</strain>
    </source>
</reference>
<dbReference type="EMBL" id="JAJSOF020000001">
    <property type="protein sequence ID" value="KAJ4451670.1"/>
    <property type="molecule type" value="Genomic_DNA"/>
</dbReference>
<proteinExistence type="predicted"/>
<sequence length="69" mass="8262">MWYSETNSPIMVQRNFRRTYPELEQPDVKTMKAWLDKLLDSPARARNARLRNCERDQSGLRYKSDKVNS</sequence>
<evidence type="ECO:0000313" key="4">
    <source>
        <dbReference type="Proteomes" id="UP001148838"/>
    </source>
</evidence>
<evidence type="ECO:0000313" key="3">
    <source>
        <dbReference type="EMBL" id="KAJ4451670.1"/>
    </source>
</evidence>
<feature type="compositionally biased region" description="Basic and acidic residues" evidence="1">
    <location>
        <begin position="51"/>
        <end position="69"/>
    </location>
</feature>
<organism evidence="3 4">
    <name type="scientific">Periplaneta americana</name>
    <name type="common">American cockroach</name>
    <name type="synonym">Blatta americana</name>
    <dbReference type="NCBI Taxonomy" id="6978"/>
    <lineage>
        <taxon>Eukaryota</taxon>
        <taxon>Metazoa</taxon>
        <taxon>Ecdysozoa</taxon>
        <taxon>Arthropoda</taxon>
        <taxon>Hexapoda</taxon>
        <taxon>Insecta</taxon>
        <taxon>Pterygota</taxon>
        <taxon>Neoptera</taxon>
        <taxon>Polyneoptera</taxon>
        <taxon>Dictyoptera</taxon>
        <taxon>Blattodea</taxon>
        <taxon>Blattoidea</taxon>
        <taxon>Blattidae</taxon>
        <taxon>Blattinae</taxon>
        <taxon>Periplaneta</taxon>
    </lineage>
</organism>
<evidence type="ECO:0000256" key="1">
    <source>
        <dbReference type="SAM" id="MobiDB-lite"/>
    </source>
</evidence>
<keyword evidence="4" id="KW-1185">Reference proteome</keyword>
<dbReference type="EMBL" id="JAJSOF020000036">
    <property type="protein sequence ID" value="KAJ4429224.1"/>
    <property type="molecule type" value="Genomic_DNA"/>
</dbReference>
<accession>A0ABQ8U236</accession>
<feature type="region of interest" description="Disordered" evidence="1">
    <location>
        <begin position="49"/>
        <end position="69"/>
    </location>
</feature>
<name>A0ABQ8U236_PERAM</name>
<gene>
    <name evidence="3" type="ORF">ANN_03140</name>
    <name evidence="2" type="ORF">ANN_26227</name>
</gene>
<evidence type="ECO:0000313" key="2">
    <source>
        <dbReference type="EMBL" id="KAJ4429224.1"/>
    </source>
</evidence>
<dbReference type="Proteomes" id="UP001148838">
    <property type="component" value="Unassembled WGS sequence"/>
</dbReference>
<protein>
    <recommendedName>
        <fullName evidence="5">DUF4817 domain-containing protein</fullName>
    </recommendedName>
</protein>